<dbReference type="Pfam" id="PF00168">
    <property type="entry name" value="C2"/>
    <property type="match status" value="1"/>
</dbReference>
<accession>A0A2G9S4F8</accession>
<dbReference type="OrthoDB" id="9947256at2759"/>
<keyword evidence="4" id="KW-1185">Reference proteome</keyword>
<dbReference type="InterPro" id="IPR000008">
    <property type="entry name" value="C2_dom"/>
</dbReference>
<dbReference type="InterPro" id="IPR043549">
    <property type="entry name" value="C2C4C/C2C4D"/>
</dbReference>
<evidence type="ECO:0000313" key="4">
    <source>
        <dbReference type="Proteomes" id="UP000228934"/>
    </source>
</evidence>
<protein>
    <recommendedName>
        <fullName evidence="2">C2 domain-containing protein</fullName>
    </recommendedName>
</protein>
<reference evidence="4" key="1">
    <citation type="journal article" date="2017" name="Nat. Commun.">
        <title>The North American bullfrog draft genome provides insight into hormonal regulation of long noncoding RNA.</title>
        <authorList>
            <person name="Hammond S.A."/>
            <person name="Warren R.L."/>
            <person name="Vandervalk B.P."/>
            <person name="Kucuk E."/>
            <person name="Khan H."/>
            <person name="Gibb E.A."/>
            <person name="Pandoh P."/>
            <person name="Kirk H."/>
            <person name="Zhao Y."/>
            <person name="Jones M."/>
            <person name="Mungall A.J."/>
            <person name="Coope R."/>
            <person name="Pleasance S."/>
            <person name="Moore R.A."/>
            <person name="Holt R.A."/>
            <person name="Round J.M."/>
            <person name="Ohora S."/>
            <person name="Walle B.V."/>
            <person name="Veldhoen N."/>
            <person name="Helbing C.C."/>
            <person name="Birol I."/>
        </authorList>
    </citation>
    <scope>NUCLEOTIDE SEQUENCE [LARGE SCALE GENOMIC DNA]</scope>
</reference>
<dbReference type="Proteomes" id="UP000228934">
    <property type="component" value="Unassembled WGS sequence"/>
</dbReference>
<dbReference type="SMART" id="SM00239">
    <property type="entry name" value="C2"/>
    <property type="match status" value="1"/>
</dbReference>
<dbReference type="PROSITE" id="PS50004">
    <property type="entry name" value="C2"/>
    <property type="match status" value="1"/>
</dbReference>
<proteinExistence type="predicted"/>
<name>A0A2G9S4F8_AQUCT</name>
<dbReference type="Gene3D" id="2.60.40.150">
    <property type="entry name" value="C2 domain"/>
    <property type="match status" value="1"/>
</dbReference>
<feature type="region of interest" description="Disordered" evidence="1">
    <location>
        <begin position="194"/>
        <end position="215"/>
    </location>
</feature>
<dbReference type="SUPFAM" id="SSF49562">
    <property type="entry name" value="C2 domain (Calcium/lipid-binding domain, CaLB)"/>
    <property type="match status" value="1"/>
</dbReference>
<evidence type="ECO:0000259" key="2">
    <source>
        <dbReference type="PROSITE" id="PS50004"/>
    </source>
</evidence>
<evidence type="ECO:0000256" key="1">
    <source>
        <dbReference type="SAM" id="MobiDB-lite"/>
    </source>
</evidence>
<sequence>MVIIVFLSPGHMWLLDKLKVPDMHGQMSDLTMKGAVVDKKQRPIPCLNVLTPDRIPEFCIPPLLSTQRAVRLKSLYRSVPNLSRAAYGACNAPETHIIQVDSADEPMEDGNTNGDPQAQAALSLPHLPKAHTSYGFCTLLESPNTRRKESLFHDDPASLPILLQRPRSLTTTCQRTTSYGSFRALKLRALSRSGTLDSETSSSTDSSPFSSPLLPRSLPRGASLLKAISQDRLFSRALKKKGTLSRNNSLSADECSSTDSSPNIFRRVSDGMMDSVFPMDLLYSRGSFVAENTVLLENGASLRLSTEYCDAAQRLRVRLISIEGLYNVHTDPKTINCFVALSITPGKQQKQRSTVIRRSRNPIFNEDFFFENLPPTKLHSCCLKIKAINKACGIKRDCVLGQSELPLLSILSL</sequence>
<feature type="domain" description="C2" evidence="2">
    <location>
        <begin position="298"/>
        <end position="413"/>
    </location>
</feature>
<evidence type="ECO:0000313" key="3">
    <source>
        <dbReference type="EMBL" id="PIO34955.1"/>
    </source>
</evidence>
<dbReference type="PANTHER" id="PTHR46291:SF1">
    <property type="entry name" value="C2 CALCIUM-DEPENDENT DOMAIN-CONTAINING PROTEIN 4D"/>
    <property type="match status" value="1"/>
</dbReference>
<dbReference type="InterPro" id="IPR035892">
    <property type="entry name" value="C2_domain_sf"/>
</dbReference>
<gene>
    <name evidence="3" type="ORF">AB205_0175720</name>
</gene>
<dbReference type="EMBL" id="KV929608">
    <property type="protein sequence ID" value="PIO34955.1"/>
    <property type="molecule type" value="Genomic_DNA"/>
</dbReference>
<dbReference type="CDD" id="cd00030">
    <property type="entry name" value="C2"/>
    <property type="match status" value="1"/>
</dbReference>
<dbReference type="PANTHER" id="PTHR46291">
    <property type="entry name" value="C2 DOMAIN-CONTAINING PROTEIN"/>
    <property type="match status" value="1"/>
</dbReference>
<dbReference type="AlphaFoldDB" id="A0A2G9S4F8"/>
<organism evidence="3 4">
    <name type="scientific">Aquarana catesbeiana</name>
    <name type="common">American bullfrog</name>
    <name type="synonym">Rana catesbeiana</name>
    <dbReference type="NCBI Taxonomy" id="8400"/>
    <lineage>
        <taxon>Eukaryota</taxon>
        <taxon>Metazoa</taxon>
        <taxon>Chordata</taxon>
        <taxon>Craniata</taxon>
        <taxon>Vertebrata</taxon>
        <taxon>Euteleostomi</taxon>
        <taxon>Amphibia</taxon>
        <taxon>Batrachia</taxon>
        <taxon>Anura</taxon>
        <taxon>Neobatrachia</taxon>
        <taxon>Ranoidea</taxon>
        <taxon>Ranidae</taxon>
        <taxon>Aquarana</taxon>
    </lineage>
</organism>